<evidence type="ECO:0000313" key="2">
    <source>
        <dbReference type="EMBL" id="SVE20301.1"/>
    </source>
</evidence>
<dbReference type="InterPro" id="IPR045394">
    <property type="entry name" value="Abhydrolase_dom"/>
</dbReference>
<proteinExistence type="predicted"/>
<sequence>AGRQVFDGLFVSVGGGGQGSFNHRFAQPSRHSSAHVDVRYPTEQFPFADVPLHDPLSGETAGLLDRCQAQGTTPRIFYSNTSTEYWNRSASLIYTDVTGQQDVRPHPDARIYLFSGTQHGPGELPASAQTTRGAPPPANPVDFHLAYRALALALDDWVRQGTEPPPSAYPTIADATLVPLERIAWPMPNGVQLPTHPRRARRLDWGDRWVDGIIDREPPAQGQLFTVLFPQVDDDGNERAGIRMP</sequence>
<organism evidence="2">
    <name type="scientific">marine metagenome</name>
    <dbReference type="NCBI Taxonomy" id="408172"/>
    <lineage>
        <taxon>unclassified sequences</taxon>
        <taxon>metagenomes</taxon>
        <taxon>ecological metagenomes</taxon>
    </lineage>
</organism>
<dbReference type="AlphaFoldDB" id="A0A383BKE0"/>
<dbReference type="EMBL" id="UINC01201109">
    <property type="protein sequence ID" value="SVE20301.1"/>
    <property type="molecule type" value="Genomic_DNA"/>
</dbReference>
<gene>
    <name evidence="2" type="ORF">METZ01_LOCUS473155</name>
</gene>
<evidence type="ECO:0000259" key="1">
    <source>
        <dbReference type="Pfam" id="PF20091"/>
    </source>
</evidence>
<name>A0A383BKE0_9ZZZZ</name>
<feature type="domain" description="Alpha/beta hydrolase" evidence="1">
    <location>
        <begin position="2"/>
        <end position="245"/>
    </location>
</feature>
<accession>A0A383BKE0</accession>
<feature type="non-terminal residue" evidence="2">
    <location>
        <position position="1"/>
    </location>
</feature>
<reference evidence="2" key="1">
    <citation type="submission" date="2018-05" db="EMBL/GenBank/DDBJ databases">
        <authorList>
            <person name="Lanie J.A."/>
            <person name="Ng W.-L."/>
            <person name="Kazmierczak K.M."/>
            <person name="Andrzejewski T.M."/>
            <person name="Davidsen T.M."/>
            <person name="Wayne K.J."/>
            <person name="Tettelin H."/>
            <person name="Glass J.I."/>
            <person name="Rusch D."/>
            <person name="Podicherti R."/>
            <person name="Tsui H.-C.T."/>
            <person name="Winkler M.E."/>
        </authorList>
    </citation>
    <scope>NUCLEOTIDE SEQUENCE</scope>
</reference>
<protein>
    <recommendedName>
        <fullName evidence="1">Alpha/beta hydrolase domain-containing protein</fullName>
    </recommendedName>
</protein>
<feature type="non-terminal residue" evidence="2">
    <location>
        <position position="245"/>
    </location>
</feature>
<dbReference type="Pfam" id="PF20091">
    <property type="entry name" value="Abhydrolase_10"/>
    <property type="match status" value="1"/>
</dbReference>